<proteinExistence type="predicted"/>
<keyword evidence="3" id="KW-1185">Reference proteome</keyword>
<dbReference type="GO" id="GO:0006508">
    <property type="term" value="P:proteolysis"/>
    <property type="evidence" value="ECO:0007669"/>
    <property type="project" value="InterPro"/>
</dbReference>
<evidence type="ECO:0000313" key="2">
    <source>
        <dbReference type="EMBL" id="TVT42569.1"/>
    </source>
</evidence>
<evidence type="ECO:0008006" key="4">
    <source>
        <dbReference type="Google" id="ProtNLM"/>
    </source>
</evidence>
<sequence length="309" mass="34890">MNKLTIFLFLLFSSAAEAQQLPWIPFNWEGGTLAGRRFDKVAITVPVALDNLPHKFKMQLDLGATTTVVYANPLAPYLPKYPALTAKLDTTRTFYIQSQKNPKLVGVKLKLGAVDFGLRDLGYFRNFGDKLTAKTLTDKTEVHVGTIAPDLFQNRVLIIDYPHQRLCVVDQVPAAYAKASFQPFKLKDGRIKIPLRINGQPEDLLFDTGSSLFALLTTRQRATAAATEAVQDSIKTSSWGEYYYVYGRRPKQAIYFGTKQLSDALMFSDNIQKFNKLYQEENVWGITGNAYFLHNTVIIDYKNHVFGVQ</sequence>
<dbReference type="PROSITE" id="PS00141">
    <property type="entry name" value="ASP_PROTEASE"/>
    <property type="match status" value="1"/>
</dbReference>
<reference evidence="2 3" key="1">
    <citation type="submission" date="2019-07" db="EMBL/GenBank/DDBJ databases">
        <title>Hymenobacter sp. straun FUR1 Genome sequencing and assembly.</title>
        <authorList>
            <person name="Chhetri G."/>
        </authorList>
    </citation>
    <scope>NUCLEOTIDE SEQUENCE [LARGE SCALE GENOMIC DNA]</scope>
    <source>
        <strain evidence="2 3">Fur1</strain>
    </source>
</reference>
<feature type="signal peptide" evidence="1">
    <location>
        <begin position="1"/>
        <end position="18"/>
    </location>
</feature>
<dbReference type="OrthoDB" id="7548156at2"/>
<dbReference type="RefSeq" id="WP_144842811.1">
    <property type="nucleotide sequence ID" value="NZ_VMRJ01000001.1"/>
</dbReference>
<keyword evidence="1" id="KW-0732">Signal</keyword>
<feature type="chain" id="PRO_5021882573" description="Aspartyl protease" evidence="1">
    <location>
        <begin position="19"/>
        <end position="309"/>
    </location>
</feature>
<organism evidence="2 3">
    <name type="scientific">Hymenobacter setariae</name>
    <dbReference type="NCBI Taxonomy" id="2594794"/>
    <lineage>
        <taxon>Bacteria</taxon>
        <taxon>Pseudomonadati</taxon>
        <taxon>Bacteroidota</taxon>
        <taxon>Cytophagia</taxon>
        <taxon>Cytophagales</taxon>
        <taxon>Hymenobacteraceae</taxon>
        <taxon>Hymenobacter</taxon>
    </lineage>
</organism>
<dbReference type="InterPro" id="IPR001969">
    <property type="entry name" value="Aspartic_peptidase_AS"/>
</dbReference>
<dbReference type="Proteomes" id="UP000317624">
    <property type="component" value="Unassembled WGS sequence"/>
</dbReference>
<comment type="caution">
    <text evidence="2">The sequence shown here is derived from an EMBL/GenBank/DDBJ whole genome shotgun (WGS) entry which is preliminary data.</text>
</comment>
<dbReference type="AlphaFoldDB" id="A0A558C1B8"/>
<accession>A0A558C1B8</accession>
<evidence type="ECO:0000256" key="1">
    <source>
        <dbReference type="SAM" id="SignalP"/>
    </source>
</evidence>
<dbReference type="GO" id="GO:0004190">
    <property type="term" value="F:aspartic-type endopeptidase activity"/>
    <property type="evidence" value="ECO:0007669"/>
    <property type="project" value="InterPro"/>
</dbReference>
<protein>
    <recommendedName>
        <fullName evidence="4">Aspartyl protease</fullName>
    </recommendedName>
</protein>
<evidence type="ECO:0000313" key="3">
    <source>
        <dbReference type="Proteomes" id="UP000317624"/>
    </source>
</evidence>
<dbReference type="EMBL" id="VMRJ01000001">
    <property type="protein sequence ID" value="TVT42569.1"/>
    <property type="molecule type" value="Genomic_DNA"/>
</dbReference>
<name>A0A558C1B8_9BACT</name>
<gene>
    <name evidence="2" type="ORF">FNT36_00250</name>
</gene>